<keyword evidence="5" id="KW-1185">Reference proteome</keyword>
<feature type="region of interest" description="Disordered" evidence="1">
    <location>
        <begin position="271"/>
        <end position="324"/>
    </location>
</feature>
<dbReference type="Gene3D" id="1.20.900.10">
    <property type="entry name" value="Dbl homology (DH) domain"/>
    <property type="match status" value="1"/>
</dbReference>
<reference evidence="4" key="4">
    <citation type="submission" date="2025-08" db="UniProtKB">
        <authorList>
            <consortium name="Ensembl"/>
        </authorList>
    </citation>
    <scope>IDENTIFICATION</scope>
</reference>
<dbReference type="Gene3D" id="2.30.29.30">
    <property type="entry name" value="Pleckstrin-homology domain (PH domain)/Phosphotyrosine-binding domain (PTB)"/>
    <property type="match status" value="1"/>
</dbReference>
<dbReference type="InParanoid" id="A0A671DK00"/>
<dbReference type="SMART" id="SM00325">
    <property type="entry name" value="RhoGEF"/>
    <property type="match status" value="1"/>
</dbReference>
<gene>
    <name evidence="4" type="primary">PLEKHG4B</name>
</gene>
<feature type="compositionally biased region" description="Low complexity" evidence="1">
    <location>
        <begin position="1449"/>
        <end position="1464"/>
    </location>
</feature>
<dbReference type="CDD" id="cd13242">
    <property type="entry name" value="PH_puratrophin-1"/>
    <property type="match status" value="1"/>
</dbReference>
<feature type="compositionally biased region" description="Basic residues" evidence="1">
    <location>
        <begin position="990"/>
        <end position="1000"/>
    </location>
</feature>
<dbReference type="InterPro" id="IPR055251">
    <property type="entry name" value="SOS1_NGEF_PH"/>
</dbReference>
<dbReference type="GO" id="GO:0005737">
    <property type="term" value="C:cytoplasm"/>
    <property type="evidence" value="ECO:0007669"/>
    <property type="project" value="Ensembl"/>
</dbReference>
<organism evidence="4 5">
    <name type="scientific">Rhinolophus ferrumequinum</name>
    <name type="common">Greater horseshoe bat</name>
    <dbReference type="NCBI Taxonomy" id="59479"/>
    <lineage>
        <taxon>Eukaryota</taxon>
        <taxon>Metazoa</taxon>
        <taxon>Chordata</taxon>
        <taxon>Craniata</taxon>
        <taxon>Vertebrata</taxon>
        <taxon>Euteleostomi</taxon>
        <taxon>Mammalia</taxon>
        <taxon>Eutheria</taxon>
        <taxon>Laurasiatheria</taxon>
        <taxon>Chiroptera</taxon>
        <taxon>Yinpterochiroptera</taxon>
        <taxon>Rhinolophoidea</taxon>
        <taxon>Rhinolophidae</taxon>
        <taxon>Rhinolophinae</taxon>
        <taxon>Rhinolophus</taxon>
    </lineage>
</organism>
<dbReference type="InterPro" id="IPR011993">
    <property type="entry name" value="PH-like_dom_sf"/>
</dbReference>
<dbReference type="GO" id="GO:0098609">
    <property type="term" value="P:cell-cell adhesion"/>
    <property type="evidence" value="ECO:0007669"/>
    <property type="project" value="Ensembl"/>
</dbReference>
<feature type="compositionally biased region" description="Basic and acidic residues" evidence="1">
    <location>
        <begin position="1042"/>
        <end position="1052"/>
    </location>
</feature>
<reference evidence="5" key="3">
    <citation type="submission" date="2018-12" db="EMBL/GenBank/DDBJ databases">
        <title>G10K-VGP greater horseshoe bat female genome, primary haplotype.</title>
        <authorList>
            <person name="Teeling E."/>
            <person name="Myers G."/>
            <person name="Vernes S."/>
            <person name="Pippel M."/>
            <person name="Winkler S."/>
            <person name="Fedrigo O."/>
            <person name="Rhie A."/>
            <person name="Koren S."/>
            <person name="Phillippy A."/>
            <person name="Lewin H."/>
            <person name="Damas J."/>
            <person name="Howe K."/>
            <person name="Mountcastle J."/>
            <person name="Jarvis E.D."/>
        </authorList>
    </citation>
    <scope>NUCLEOTIDE SEQUENCE [LARGE SCALE GENOMIC DNA]</scope>
</reference>
<sequence length="1528" mass="167946">MQTQDCQEGDAGKGKNLETLDTYIQNTLSALYPPFEATAVTVLWQVFSVIERLHGGDGLRCLTDFLIPAKRALQHLQQEACARYTGLIFFHEGWPLCIHEKVVVQLASLHGVRLRPGDFYLQVTSVGKQSARLVLKCLSRLGRGSEEVAVPEAMYGCVFTAEFLDRMNRECNSVLLKNCLLTSGCAIYRTPWSHITAPVFVPTTGSVVCSCSSHPGPEQPPGSTSEAPATAPAIASPRPQRGKFPRCSGHLGIDQPSRLLYLRRAEWERPRTLPGSSGIGPWEPPESLEGPGEKLGPVGMDKKDNPQAFGSHKDMGSPSSGGCLPGATAGVEARRWFRKSYMEALRNPMPLGSGSKESVMVEACVQHKEPGAATSLTQKEPASPQEDPQETRSQKSCPEVTGKTFPRRSRSWDTSPRSSRDDVQRASPNSASAGPGGLLGGQAVETRNSEEGKCPLSSPHTAPSLLLLSPRSSSVAPPSREGQPPSPGDLPSQVSRQPLGVSEELLQSGAITLPGTRDRQGRAVVQVCTRGPLWSNQHVSSAELIRLLKYLHGIPRKEVRDLGLVILVDARRSLAAPAFSQTLTALQSTSPPIIHSVLLLVDKESAFRPDEDTAIQCEVVGSLKALHQLVDSSQLTAELEGSFPYSHSDWICLRRLETFTANCQDAIAFLQNSIRSLNTHRPLSTAQEVAELIRRHKALMTCVLEDPLLVTLRLDGGTVLARLRREEHGTSEDGRDAIEAASQLYNQVDEEVHRLVLTSNRCLEELETLRELRTLQEGGDQKGQQLLGEDNSQDTGKAGQDFRTHLSILAGQAEGQEREPAQWASPSESRETVTGCMLCGCGCLQPLGPAQVAECLKSCHHEAMQFSASVPRASTVVLAQCHALWLQRQQIRQCFQEALPEAAPGTGTPPLDRSPSRHELVHGAEARHHQPSSTPLTDPEGRAAEWARVLPRLPGQAALCGQEAVHLASGVLARDDSSADSSEPQAPIAHSRKHPLKKMMKRTQSFEIPQLDGSPRDSRWPGHTGVFIKGLEVTSTVASEKPPPRPHAESPLDTRNWGLSSSSRTHPSEEDQRRPAGSSRLQHIMAEMISTEREYVRSLGYVIDNYFPEMERADLPPGLQGEHGTIFGNWEQLHTFHRQHFLSELERCRHRPLAVGRGFLRHEEQFGMYALYSKNKPRSDALLCSHGHVFFKDKQRALGDKMDLASYLLKPVQRMGKYALLLQDLVREAGRWPTCEPQLAELRAAQDVVRSQLRHGNDLLAMDAVRGCDVNLKEQGQLRCRDEFTICCGRKKYLRHVFLFDDLILFSKTKKVDGGYDIYTYKQSFKTADIGMTENVGDSGLRFEIWFRRRRKAQDTYILQASSAEVKAAWTDVIGKILWQQALRNRELRMQEMVSMGLGSKPFQDIKASDAAISDRAVKYIMKGTESRARASTAVASCNHTAPSKRPHSTISDSSTSSSSSQSSALRVPGGPALGGPAYCPWPHGAHTCIEEDEQNQPRADMGVGIIARGIPTIVITVPDVLKSYVMA</sequence>
<reference evidence="4 5" key="2">
    <citation type="journal article" date="2018" name="Annu Rev Anim Biosci">
        <title>Bat Biology, Genomes, and the Bat1K Project: To Generate Chromosome-Level Genomes for All Living Bat Species.</title>
        <authorList>
            <person name="Teeling E.C."/>
            <person name="Vernes S.C."/>
            <person name="Davalos L.M."/>
            <person name="Ray D.A."/>
            <person name="Gilbert M.T.P."/>
            <person name="Myers E."/>
        </authorList>
    </citation>
    <scope>NUCLEOTIDE SEQUENCE</scope>
</reference>
<name>A0A671DK00_RHIFE</name>
<proteinExistence type="predicted"/>
<dbReference type="SUPFAM" id="SSF48065">
    <property type="entry name" value="DBL homology domain (DH-domain)"/>
    <property type="match status" value="1"/>
</dbReference>
<evidence type="ECO:0000256" key="1">
    <source>
        <dbReference type="SAM" id="MobiDB-lite"/>
    </source>
</evidence>
<feature type="domain" description="PH" evidence="2">
    <location>
        <begin position="1271"/>
        <end position="1379"/>
    </location>
</feature>
<dbReference type="Pfam" id="PF00621">
    <property type="entry name" value="RhoGEF"/>
    <property type="match status" value="1"/>
</dbReference>
<feature type="region of interest" description="Disordered" evidence="1">
    <location>
        <begin position="1432"/>
        <end position="1468"/>
    </location>
</feature>
<reference evidence="4" key="5">
    <citation type="submission" date="2025-09" db="UniProtKB">
        <authorList>
            <consortium name="Ensembl"/>
        </authorList>
    </citation>
    <scope>IDENTIFICATION</scope>
</reference>
<dbReference type="PANTHER" id="PTHR45845:SF1">
    <property type="entry name" value="PLECKSTRIN HOMOLOGY AND RHOGEF DOMAIN CONTAINING G4B"/>
    <property type="match status" value="1"/>
</dbReference>
<dbReference type="InterPro" id="IPR052231">
    <property type="entry name" value="Rho_GEF_signaling-related"/>
</dbReference>
<dbReference type="Pfam" id="PF22697">
    <property type="entry name" value="SOS1_NGEF_PH"/>
    <property type="match status" value="1"/>
</dbReference>
<dbReference type="InterPro" id="IPR001849">
    <property type="entry name" value="PH_domain"/>
</dbReference>
<feature type="region of interest" description="Disordered" evidence="1">
    <location>
        <begin position="371"/>
        <end position="495"/>
    </location>
</feature>
<dbReference type="CDD" id="cd00160">
    <property type="entry name" value="RhoGEF"/>
    <property type="match status" value="1"/>
</dbReference>
<evidence type="ECO:0000259" key="3">
    <source>
        <dbReference type="PROSITE" id="PS50010"/>
    </source>
</evidence>
<dbReference type="GO" id="GO:0005911">
    <property type="term" value="C:cell-cell junction"/>
    <property type="evidence" value="ECO:0007669"/>
    <property type="project" value="Ensembl"/>
</dbReference>
<dbReference type="GeneTree" id="ENSGT00940000162507"/>
<feature type="compositionally biased region" description="Low complexity" evidence="1">
    <location>
        <begin position="462"/>
        <end position="480"/>
    </location>
</feature>
<feature type="region of interest" description="Disordered" evidence="1">
    <location>
        <begin position="901"/>
        <end position="941"/>
    </location>
</feature>
<feature type="region of interest" description="Disordered" evidence="1">
    <location>
        <begin position="211"/>
        <end position="251"/>
    </location>
</feature>
<dbReference type="InterPro" id="IPR000219">
    <property type="entry name" value="DH_dom"/>
</dbReference>
<reference evidence="4 5" key="1">
    <citation type="journal article" date="2015" name="Annu Rev Anim Biosci">
        <title>The Genome 10K Project: a way forward.</title>
        <authorList>
            <person name="Koepfli K.P."/>
            <person name="Paten B."/>
            <person name="O'Brien S.J."/>
            <person name="Koepfli K.P."/>
            <person name="Paten B."/>
            <person name="Antunes A."/>
            <person name="Belov K."/>
            <person name="Bustamante C."/>
            <person name="Castoe T.A."/>
            <person name="Clawson H."/>
            <person name="Crawford A.J."/>
            <person name="Diekhans M."/>
            <person name="Distel D."/>
            <person name="Durbin R."/>
            <person name="Earl D."/>
            <person name="Fujita M.K."/>
            <person name="Gamble T."/>
            <person name="Georges A."/>
            <person name="Gemmell N."/>
            <person name="Gilbert M.T."/>
            <person name="Graves J.M."/>
            <person name="Green R.E."/>
            <person name="Hickey G."/>
            <person name="Jarvis E.D."/>
            <person name="Johnson W."/>
            <person name="Komissarov A."/>
            <person name="Korf I."/>
            <person name="Kuhn R."/>
            <person name="Larkin D.M."/>
            <person name="Lewin H."/>
            <person name="Lopez J.V."/>
            <person name="Ma J."/>
            <person name="Marques-Bonet T."/>
            <person name="Miller W."/>
            <person name="Murphy R."/>
            <person name="Pevzner P."/>
            <person name="Shapiro B."/>
            <person name="Steiner C."/>
            <person name="Tamazian G."/>
            <person name="Venkatesh B."/>
            <person name="Wang J."/>
            <person name="Wayne R."/>
            <person name="Wiley E."/>
            <person name="Yang H."/>
            <person name="Zhang G."/>
            <person name="Haussler D."/>
            <person name="Ryder O."/>
            <person name="O'Brien S.J."/>
        </authorList>
    </citation>
    <scope>NUCLEOTIDE SEQUENCE</scope>
</reference>
<dbReference type="Ensembl" id="ENSRFET00010001067.1">
    <property type="protein sequence ID" value="ENSRFEP00010000948.1"/>
    <property type="gene ID" value="ENSRFEG00010000694.1"/>
</dbReference>
<feature type="compositionally biased region" description="Basic and acidic residues" evidence="1">
    <location>
        <begin position="914"/>
        <end position="928"/>
    </location>
</feature>
<evidence type="ECO:0000313" key="5">
    <source>
        <dbReference type="Proteomes" id="UP000472240"/>
    </source>
</evidence>
<dbReference type="GO" id="GO:0005085">
    <property type="term" value="F:guanyl-nucleotide exchange factor activity"/>
    <property type="evidence" value="ECO:0007669"/>
    <property type="project" value="Ensembl"/>
</dbReference>
<dbReference type="PROSITE" id="PS50003">
    <property type="entry name" value="PH_DOMAIN"/>
    <property type="match status" value="1"/>
</dbReference>
<protein>
    <submittedName>
        <fullName evidence="4">Pleckstrin homology and RhoGEF domain containing G4B</fullName>
    </submittedName>
</protein>
<feature type="region of interest" description="Disordered" evidence="1">
    <location>
        <begin position="975"/>
        <end position="1000"/>
    </location>
</feature>
<dbReference type="GO" id="GO:0009925">
    <property type="term" value="C:basal plasma membrane"/>
    <property type="evidence" value="ECO:0007669"/>
    <property type="project" value="Ensembl"/>
</dbReference>
<feature type="domain" description="DH" evidence="3">
    <location>
        <begin position="1080"/>
        <end position="1259"/>
    </location>
</feature>
<dbReference type="SMART" id="SM00233">
    <property type="entry name" value="PH"/>
    <property type="match status" value="1"/>
</dbReference>
<evidence type="ECO:0000259" key="2">
    <source>
        <dbReference type="PROSITE" id="PS50003"/>
    </source>
</evidence>
<dbReference type="OMA" id="DLWLQCP"/>
<feature type="compositionally biased region" description="Basic and acidic residues" evidence="1">
    <location>
        <begin position="300"/>
        <end position="315"/>
    </location>
</feature>
<feature type="region of interest" description="Disordered" evidence="1">
    <location>
        <begin position="775"/>
        <end position="799"/>
    </location>
</feature>
<dbReference type="PANTHER" id="PTHR45845">
    <property type="entry name" value="RHO GUANINE NUCLEOTIDE EXCHANGE FACTOR-RELATED"/>
    <property type="match status" value="1"/>
</dbReference>
<dbReference type="PROSITE" id="PS50010">
    <property type="entry name" value="DH_2"/>
    <property type="match status" value="1"/>
</dbReference>
<dbReference type="Proteomes" id="UP000472240">
    <property type="component" value="Chromosome 7"/>
</dbReference>
<accession>A0A671DK00</accession>
<dbReference type="GO" id="GO:0005634">
    <property type="term" value="C:nucleus"/>
    <property type="evidence" value="ECO:0007669"/>
    <property type="project" value="Ensembl"/>
</dbReference>
<dbReference type="InterPro" id="IPR035899">
    <property type="entry name" value="DBL_dom_sf"/>
</dbReference>
<evidence type="ECO:0000313" key="4">
    <source>
        <dbReference type="Ensembl" id="ENSRFEP00010000948.1"/>
    </source>
</evidence>
<dbReference type="SUPFAM" id="SSF50729">
    <property type="entry name" value="PH domain-like"/>
    <property type="match status" value="1"/>
</dbReference>
<feature type="region of interest" description="Disordered" evidence="1">
    <location>
        <begin position="1033"/>
        <end position="1081"/>
    </location>
</feature>